<dbReference type="Proteomes" id="UP001529369">
    <property type="component" value="Unassembled WGS sequence"/>
</dbReference>
<sequence>MGDWLPGRQAWVFSLVTFAAAALALYVAFETGLERPYWAATTVYITAQGSAGALRAKALWRLAGTVVGAAVAVLAVPNLVGAPPLLVLAFALWVGGCVTVSLLDPSPRGYGFILAGYTAAIIGFPSVATPEAIFDTAVLRVQEIGLGVACAWALHAIFLPRPAGPQLLRRLEAWTAEIGRLAGDALLSGDPATLLEDRRRLARDGTALDALFQQARYEGGSRAALRWLPGLREQARSLPVLASAAADRIVGLRRLDPGALAALQPLLAEVAGWIAGPAGVPPGPLDSRLAAAEAEAAAAGGWPGLLREGLLARLRELVATWADCRDLAGRMAAAATGEVAEPRLPGHVDPLLVGLSGLAAAVAVALCCSFWILSGWAGGATAAMMAAVGTSLFAQFDDPAPVILRFLQGSVVAVVIAGFYLFAVLPAVDGFVPLLVVIGVLYLPLGALLAVPALAPRVAPVAINGFALIALQSSYAADFASFLEGGIALLFGFAVALVVTRLLRSIGVSLRVSRLVQADRRDLIRLAEGRSPADLRPVAAAMLDRFEALAARLGGADAAALGLRELAELRAAFNLLRLRQAMPGLGEAARAPVAAAV</sequence>
<keyword evidence="1" id="KW-0812">Transmembrane</keyword>
<feature type="transmembrane region" description="Helical" evidence="1">
    <location>
        <begin position="85"/>
        <end position="103"/>
    </location>
</feature>
<dbReference type="InterPro" id="IPR006726">
    <property type="entry name" value="PHBA_efflux_AaeB/fusaric-R"/>
</dbReference>
<evidence type="ECO:0000256" key="1">
    <source>
        <dbReference type="SAM" id="Phobius"/>
    </source>
</evidence>
<keyword evidence="1" id="KW-1133">Transmembrane helix</keyword>
<evidence type="ECO:0000313" key="2">
    <source>
        <dbReference type="EMBL" id="MDN3566047.1"/>
    </source>
</evidence>
<feature type="non-terminal residue" evidence="2">
    <location>
        <position position="597"/>
    </location>
</feature>
<organism evidence="2 3">
    <name type="scientific">Paeniroseomonas aquatica</name>
    <dbReference type="NCBI Taxonomy" id="373043"/>
    <lineage>
        <taxon>Bacteria</taxon>
        <taxon>Pseudomonadati</taxon>
        <taxon>Pseudomonadota</taxon>
        <taxon>Alphaproteobacteria</taxon>
        <taxon>Acetobacterales</taxon>
        <taxon>Acetobacteraceae</taxon>
        <taxon>Paeniroseomonas</taxon>
    </lineage>
</organism>
<gene>
    <name evidence="2" type="ORF">QWZ14_16890</name>
</gene>
<comment type="caution">
    <text evidence="2">The sequence shown here is derived from an EMBL/GenBank/DDBJ whole genome shotgun (WGS) entry which is preliminary data.</text>
</comment>
<reference evidence="3" key="1">
    <citation type="journal article" date="2019" name="Int. J. Syst. Evol. Microbiol.">
        <title>The Global Catalogue of Microorganisms (GCM) 10K type strain sequencing project: providing services to taxonomists for standard genome sequencing and annotation.</title>
        <authorList>
            <consortium name="The Broad Institute Genomics Platform"/>
            <consortium name="The Broad Institute Genome Sequencing Center for Infectious Disease"/>
            <person name="Wu L."/>
            <person name="Ma J."/>
        </authorList>
    </citation>
    <scope>NUCLEOTIDE SEQUENCE [LARGE SCALE GENOMIC DNA]</scope>
    <source>
        <strain evidence="3">CECT 7131</strain>
    </source>
</reference>
<feature type="transmembrane region" description="Helical" evidence="1">
    <location>
        <begin position="482"/>
        <end position="503"/>
    </location>
</feature>
<feature type="transmembrane region" description="Helical" evidence="1">
    <location>
        <begin position="12"/>
        <end position="29"/>
    </location>
</feature>
<protein>
    <submittedName>
        <fullName evidence="2">FUSC family protein</fullName>
    </submittedName>
</protein>
<dbReference type="EMBL" id="JAUFPN010000163">
    <property type="protein sequence ID" value="MDN3566047.1"/>
    <property type="molecule type" value="Genomic_DNA"/>
</dbReference>
<dbReference type="RefSeq" id="WP_290317937.1">
    <property type="nucleotide sequence ID" value="NZ_JAUFPN010000163.1"/>
</dbReference>
<keyword evidence="1" id="KW-0472">Membrane</keyword>
<accession>A0ABT8A8B2</accession>
<feature type="transmembrane region" description="Helical" evidence="1">
    <location>
        <begin position="351"/>
        <end position="373"/>
    </location>
</feature>
<feature type="transmembrane region" description="Helical" evidence="1">
    <location>
        <begin position="431"/>
        <end position="451"/>
    </location>
</feature>
<proteinExistence type="predicted"/>
<dbReference type="Pfam" id="PF04632">
    <property type="entry name" value="FUSC"/>
    <property type="match status" value="1"/>
</dbReference>
<feature type="transmembrane region" description="Helical" evidence="1">
    <location>
        <begin position="110"/>
        <end position="128"/>
    </location>
</feature>
<evidence type="ECO:0000313" key="3">
    <source>
        <dbReference type="Proteomes" id="UP001529369"/>
    </source>
</evidence>
<keyword evidence="3" id="KW-1185">Reference proteome</keyword>
<feature type="transmembrane region" description="Helical" evidence="1">
    <location>
        <begin position="58"/>
        <end position="79"/>
    </location>
</feature>
<feature type="transmembrane region" description="Helical" evidence="1">
    <location>
        <begin position="403"/>
        <end position="425"/>
    </location>
</feature>
<feature type="transmembrane region" description="Helical" evidence="1">
    <location>
        <begin position="140"/>
        <end position="160"/>
    </location>
</feature>
<name>A0ABT8A8B2_9PROT</name>